<dbReference type="EMBL" id="CP081869">
    <property type="protein sequence ID" value="QZN99556.1"/>
    <property type="molecule type" value="Genomic_DNA"/>
</dbReference>
<accession>A0A9E6REQ2</accession>
<evidence type="ECO:0000313" key="1">
    <source>
        <dbReference type="EMBL" id="QZN99556.1"/>
    </source>
</evidence>
<protein>
    <submittedName>
        <fullName evidence="1">Uncharacterized protein</fullName>
    </submittedName>
</protein>
<reference evidence="1" key="1">
    <citation type="submission" date="2021-08" db="EMBL/GenBank/DDBJ databases">
        <authorList>
            <person name="Zhang H."/>
            <person name="Xu M."/>
            <person name="Yu Z."/>
            <person name="Yang L."/>
            <person name="Cai Y."/>
        </authorList>
    </citation>
    <scope>NUCLEOTIDE SEQUENCE</scope>
    <source>
        <strain evidence="1">CHL1</strain>
    </source>
</reference>
<name>A0A9E6REQ2_9HYPH</name>
<gene>
    <name evidence="1" type="ORF">K6K41_23070</name>
</gene>
<dbReference type="AlphaFoldDB" id="A0A9E6REQ2"/>
<keyword evidence="2" id="KW-1185">Reference proteome</keyword>
<dbReference type="Proteomes" id="UP000825701">
    <property type="component" value="Chromosome"/>
</dbReference>
<sequence>MTAFSARKLTDARRAEACARIDAAAEVARLAFITPGAGQMLVYEQKLREAEAFLADDTIAEDLIPHVVAEVGVTAETKHQVATVIVWMRDAWLQVSPMIERRRLEAKAAAMSAMTLAELEAAEAAPMI</sequence>
<dbReference type="RefSeq" id="WP_261402640.1">
    <property type="nucleotide sequence ID" value="NZ_CP081869.1"/>
</dbReference>
<evidence type="ECO:0000313" key="2">
    <source>
        <dbReference type="Proteomes" id="UP000825701"/>
    </source>
</evidence>
<dbReference type="KEGG" id="cmet:K6K41_23070"/>
<proteinExistence type="predicted"/>
<organism evidence="1 2">
    <name type="scientific">Chenggangzhangella methanolivorans</name>
    <dbReference type="NCBI Taxonomy" id="1437009"/>
    <lineage>
        <taxon>Bacteria</taxon>
        <taxon>Pseudomonadati</taxon>
        <taxon>Pseudomonadota</taxon>
        <taxon>Alphaproteobacteria</taxon>
        <taxon>Hyphomicrobiales</taxon>
        <taxon>Methylopilaceae</taxon>
        <taxon>Chenggangzhangella</taxon>
    </lineage>
</organism>